<sequence length="336" mass="36437">MAPQPKISAFSAAFPPAPTFTDANLPSQKGKVIIITGAASGVGFELAKMLYLAGGTVYIAARSTSRCEGAISRILEQTEHTESGKGKGKGKLESIVVDLADLATVKLAVESFFAKEQRLDVLVHNAAVMTPPAGSKDKLGHDLEIGTNCLAPYLMTLLLEPILIRTVKMAGTPEGSVRIVWITSLLHAGSPYMKFEDDGTPVVLAKLMDNYMQSKVGAAWLGDKFAKRLGDQGILSVSLHPGLMRTELQRHWPWIGRLIMRILFNKGPVYGAYSELYAGFSPEITKKENGGHLMAWGRKAHLPKELEDGLKSEAEGGTGAAEKFFQYCNTETKKFL</sequence>
<protein>
    <submittedName>
        <fullName evidence="4">Putative short-chain dehydrogenase</fullName>
    </submittedName>
</protein>
<evidence type="ECO:0000313" key="4">
    <source>
        <dbReference type="EMBL" id="PMD57947.1"/>
    </source>
</evidence>
<evidence type="ECO:0000256" key="1">
    <source>
        <dbReference type="ARBA" id="ARBA00006484"/>
    </source>
</evidence>
<dbReference type="InterPro" id="IPR002347">
    <property type="entry name" value="SDR_fam"/>
</dbReference>
<keyword evidence="5" id="KW-1185">Reference proteome</keyword>
<accession>A0A2J6T4J4</accession>
<dbReference type="AlphaFoldDB" id="A0A2J6T4J4"/>
<dbReference type="SUPFAM" id="SSF51735">
    <property type="entry name" value="NAD(P)-binding Rossmann-fold domains"/>
    <property type="match status" value="1"/>
</dbReference>
<proteinExistence type="inferred from homology"/>
<reference evidence="4 5" key="1">
    <citation type="submission" date="2016-04" db="EMBL/GenBank/DDBJ databases">
        <title>A degradative enzymes factory behind the ericoid mycorrhizal symbiosis.</title>
        <authorList>
            <consortium name="DOE Joint Genome Institute"/>
            <person name="Martino E."/>
            <person name="Morin E."/>
            <person name="Grelet G."/>
            <person name="Kuo A."/>
            <person name="Kohler A."/>
            <person name="Daghino S."/>
            <person name="Barry K."/>
            <person name="Choi C."/>
            <person name="Cichocki N."/>
            <person name="Clum A."/>
            <person name="Copeland A."/>
            <person name="Hainaut M."/>
            <person name="Haridas S."/>
            <person name="Labutti K."/>
            <person name="Lindquist E."/>
            <person name="Lipzen A."/>
            <person name="Khouja H.-R."/>
            <person name="Murat C."/>
            <person name="Ohm R."/>
            <person name="Olson A."/>
            <person name="Spatafora J."/>
            <person name="Veneault-Fourrey C."/>
            <person name="Henrissat B."/>
            <person name="Grigoriev I."/>
            <person name="Martin F."/>
            <person name="Perotto S."/>
        </authorList>
    </citation>
    <scope>NUCLEOTIDE SEQUENCE [LARGE SCALE GENOMIC DNA]</scope>
    <source>
        <strain evidence="4 5">E</strain>
    </source>
</reference>
<dbReference type="RefSeq" id="XP_024734851.1">
    <property type="nucleotide sequence ID" value="XM_024877066.1"/>
</dbReference>
<dbReference type="InterPro" id="IPR036291">
    <property type="entry name" value="NAD(P)-bd_dom_sf"/>
</dbReference>
<evidence type="ECO:0000256" key="3">
    <source>
        <dbReference type="ARBA" id="ARBA00023002"/>
    </source>
</evidence>
<name>A0A2J6T4J4_9HELO</name>
<dbReference type="PRINTS" id="PR00081">
    <property type="entry name" value="GDHRDH"/>
</dbReference>
<dbReference type="EMBL" id="KZ613838">
    <property type="protein sequence ID" value="PMD57947.1"/>
    <property type="molecule type" value="Genomic_DNA"/>
</dbReference>
<dbReference type="STRING" id="1095630.A0A2J6T4J4"/>
<organism evidence="4 5">
    <name type="scientific">Hyaloscypha bicolor E</name>
    <dbReference type="NCBI Taxonomy" id="1095630"/>
    <lineage>
        <taxon>Eukaryota</taxon>
        <taxon>Fungi</taxon>
        <taxon>Dikarya</taxon>
        <taxon>Ascomycota</taxon>
        <taxon>Pezizomycotina</taxon>
        <taxon>Leotiomycetes</taxon>
        <taxon>Helotiales</taxon>
        <taxon>Hyaloscyphaceae</taxon>
        <taxon>Hyaloscypha</taxon>
        <taxon>Hyaloscypha bicolor</taxon>
    </lineage>
</organism>
<dbReference type="GeneID" id="36585143"/>
<keyword evidence="2" id="KW-0521">NADP</keyword>
<dbReference type="PANTHER" id="PTHR24320">
    <property type="entry name" value="RETINOL DEHYDROGENASE"/>
    <property type="match status" value="1"/>
</dbReference>
<evidence type="ECO:0000313" key="5">
    <source>
        <dbReference type="Proteomes" id="UP000235371"/>
    </source>
</evidence>
<dbReference type="InParanoid" id="A0A2J6T4J4"/>
<dbReference type="Proteomes" id="UP000235371">
    <property type="component" value="Unassembled WGS sequence"/>
</dbReference>
<dbReference type="OrthoDB" id="191139at2759"/>
<dbReference type="GO" id="GO:0016491">
    <property type="term" value="F:oxidoreductase activity"/>
    <property type="evidence" value="ECO:0007669"/>
    <property type="project" value="UniProtKB-KW"/>
</dbReference>
<gene>
    <name evidence="4" type="ORF">K444DRAFT_564469</name>
</gene>
<comment type="similarity">
    <text evidence="1">Belongs to the short-chain dehydrogenases/reductases (SDR) family.</text>
</comment>
<dbReference type="PANTHER" id="PTHR24320:SF236">
    <property type="entry name" value="SHORT-CHAIN DEHYDROGENASE-RELATED"/>
    <property type="match status" value="1"/>
</dbReference>
<keyword evidence="3" id="KW-0560">Oxidoreductase</keyword>
<evidence type="ECO:0000256" key="2">
    <source>
        <dbReference type="ARBA" id="ARBA00022857"/>
    </source>
</evidence>
<dbReference type="Gene3D" id="3.40.50.720">
    <property type="entry name" value="NAD(P)-binding Rossmann-like Domain"/>
    <property type="match status" value="1"/>
</dbReference>
<dbReference type="Pfam" id="PF00106">
    <property type="entry name" value="adh_short"/>
    <property type="match status" value="1"/>
</dbReference>